<protein>
    <submittedName>
        <fullName evidence="2">Uncharacterized protein</fullName>
    </submittedName>
</protein>
<dbReference type="OrthoDB" id="25466at2759"/>
<name>A0A813PYI9_9BILA</name>
<dbReference type="Pfam" id="PF14912">
    <property type="entry name" value="THEG"/>
    <property type="match status" value="1"/>
</dbReference>
<dbReference type="EMBL" id="CAJNOM010000033">
    <property type="protein sequence ID" value="CAF0864870.1"/>
    <property type="molecule type" value="Genomic_DNA"/>
</dbReference>
<keyword evidence="4" id="KW-1185">Reference proteome</keyword>
<evidence type="ECO:0000313" key="3">
    <source>
        <dbReference type="EMBL" id="CAF0864870.1"/>
    </source>
</evidence>
<dbReference type="EMBL" id="CAJNOI010000006">
    <property type="protein sequence ID" value="CAF0758281.1"/>
    <property type="molecule type" value="Genomic_DNA"/>
</dbReference>
<feature type="compositionally biased region" description="Basic and acidic residues" evidence="1">
    <location>
        <begin position="1"/>
        <end position="13"/>
    </location>
</feature>
<dbReference type="AlphaFoldDB" id="A0A813PYI9"/>
<reference evidence="2" key="1">
    <citation type="submission" date="2021-02" db="EMBL/GenBank/DDBJ databases">
        <authorList>
            <person name="Nowell W R."/>
        </authorList>
    </citation>
    <scope>NUCLEOTIDE SEQUENCE</scope>
</reference>
<proteinExistence type="predicted"/>
<evidence type="ECO:0000313" key="5">
    <source>
        <dbReference type="Proteomes" id="UP000663877"/>
    </source>
</evidence>
<dbReference type="InterPro" id="IPR006623">
    <property type="entry name" value="THEG"/>
</dbReference>
<evidence type="ECO:0000313" key="4">
    <source>
        <dbReference type="Proteomes" id="UP000663832"/>
    </source>
</evidence>
<feature type="compositionally biased region" description="Polar residues" evidence="1">
    <location>
        <begin position="14"/>
        <end position="26"/>
    </location>
</feature>
<dbReference type="Proteomes" id="UP000663832">
    <property type="component" value="Unassembled WGS sequence"/>
</dbReference>
<accession>A0A813PYI9</accession>
<feature type="region of interest" description="Disordered" evidence="1">
    <location>
        <begin position="117"/>
        <end position="165"/>
    </location>
</feature>
<sequence length="165" mass="18369">MKEEKSTKNREKSGQSTQKGGNNSSRYFNFLDRSHSVFQKPTYYNDLIGIHPWLRRPLSRHSGIPFPAISGTPVSPRFDELAQPKLRHQNHIRQEFFDNEKNYSYSGVSSGALTADCSPTISELARPKGTGSRKRSASQPPPHSSGNDGRAQPANTNGSAKQKKK</sequence>
<comment type="caution">
    <text evidence="2">The sequence shown here is derived from an EMBL/GenBank/DDBJ whole genome shotgun (WGS) entry which is preliminary data.</text>
</comment>
<feature type="compositionally biased region" description="Polar residues" evidence="1">
    <location>
        <begin position="153"/>
        <end position="165"/>
    </location>
</feature>
<dbReference type="Proteomes" id="UP000663877">
    <property type="component" value="Unassembled WGS sequence"/>
</dbReference>
<evidence type="ECO:0000256" key="1">
    <source>
        <dbReference type="SAM" id="MobiDB-lite"/>
    </source>
</evidence>
<organism evidence="2 5">
    <name type="scientific">Adineta steineri</name>
    <dbReference type="NCBI Taxonomy" id="433720"/>
    <lineage>
        <taxon>Eukaryota</taxon>
        <taxon>Metazoa</taxon>
        <taxon>Spiralia</taxon>
        <taxon>Gnathifera</taxon>
        <taxon>Rotifera</taxon>
        <taxon>Eurotatoria</taxon>
        <taxon>Bdelloidea</taxon>
        <taxon>Adinetida</taxon>
        <taxon>Adinetidae</taxon>
        <taxon>Adineta</taxon>
    </lineage>
</organism>
<feature type="region of interest" description="Disordered" evidence="1">
    <location>
        <begin position="1"/>
        <end position="26"/>
    </location>
</feature>
<evidence type="ECO:0000313" key="2">
    <source>
        <dbReference type="EMBL" id="CAF0758281.1"/>
    </source>
</evidence>
<gene>
    <name evidence="2" type="ORF">BJG266_LOCUS2860</name>
    <name evidence="3" type="ORF">QVE165_LOCUS7572</name>
</gene>